<dbReference type="InterPro" id="IPR023809">
    <property type="entry name" value="Thiopep_bacteriocin_synth_dom"/>
</dbReference>
<dbReference type="NCBIfam" id="TIGR03891">
    <property type="entry name" value="thiopep_ocin"/>
    <property type="match status" value="1"/>
</dbReference>
<organism evidence="3 4">
    <name type="scientific">Kibdelosporangium banguiense</name>
    <dbReference type="NCBI Taxonomy" id="1365924"/>
    <lineage>
        <taxon>Bacteria</taxon>
        <taxon>Bacillati</taxon>
        <taxon>Actinomycetota</taxon>
        <taxon>Actinomycetes</taxon>
        <taxon>Pseudonocardiales</taxon>
        <taxon>Pseudonocardiaceae</taxon>
        <taxon>Kibdelosporangium</taxon>
    </lineage>
</organism>
<evidence type="ECO:0000313" key="3">
    <source>
        <dbReference type="EMBL" id="MBP2324116.1"/>
    </source>
</evidence>
<dbReference type="InterPro" id="IPR029479">
    <property type="entry name" value="Nitroreductase"/>
</dbReference>
<proteinExistence type="predicted"/>
<dbReference type="EMBL" id="JAGINW010000001">
    <property type="protein sequence ID" value="MBP2324116.1"/>
    <property type="molecule type" value="Genomic_DNA"/>
</dbReference>
<dbReference type="PANTHER" id="PTHR43745">
    <property type="entry name" value="NITROREDUCTASE MJ1384-RELATED"/>
    <property type="match status" value="1"/>
</dbReference>
<feature type="domain" description="Thiopeptide-type bacteriocin biosynthesis" evidence="2">
    <location>
        <begin position="16"/>
        <end position="263"/>
    </location>
</feature>
<dbReference type="InterPro" id="IPR000415">
    <property type="entry name" value="Nitroreductase-like"/>
</dbReference>
<accession>A0ABS4TJS9</accession>
<dbReference type="Proteomes" id="UP001519332">
    <property type="component" value="Unassembled WGS sequence"/>
</dbReference>
<dbReference type="SUPFAM" id="SSF55469">
    <property type="entry name" value="FMN-dependent nitroreductase-like"/>
    <property type="match status" value="1"/>
</dbReference>
<evidence type="ECO:0000259" key="2">
    <source>
        <dbReference type="Pfam" id="PF14028"/>
    </source>
</evidence>
<dbReference type="Pfam" id="PF14028">
    <property type="entry name" value="Lant_dehydr_C"/>
    <property type="match status" value="1"/>
</dbReference>
<name>A0ABS4TJS9_9PSEU</name>
<dbReference type="PANTHER" id="PTHR43745:SF2">
    <property type="entry name" value="NITROREDUCTASE MJ1384-RELATED"/>
    <property type="match status" value="1"/>
</dbReference>
<keyword evidence="4" id="KW-1185">Reference proteome</keyword>
<dbReference type="RefSeq" id="WP_209641215.1">
    <property type="nucleotide sequence ID" value="NZ_JAGINW010000001.1"/>
</dbReference>
<dbReference type="CDD" id="cd02142">
    <property type="entry name" value="McbC_SagB-like_oxidoreductase"/>
    <property type="match status" value="1"/>
</dbReference>
<protein>
    <submittedName>
        <fullName evidence="3">Thiopeptide-type bacteriocin biosynthesis protein</fullName>
    </submittedName>
</protein>
<feature type="domain" description="Nitroreductase" evidence="1">
    <location>
        <begin position="421"/>
        <end position="502"/>
    </location>
</feature>
<dbReference type="InterPro" id="IPR052544">
    <property type="entry name" value="Bacteriocin_Proc_Enz"/>
</dbReference>
<evidence type="ECO:0000313" key="4">
    <source>
        <dbReference type="Proteomes" id="UP001519332"/>
    </source>
</evidence>
<dbReference type="Gene3D" id="3.40.109.10">
    <property type="entry name" value="NADH Oxidase"/>
    <property type="match status" value="1"/>
</dbReference>
<sequence length="515" mass="56299">MTWNSVHCRLSWQSGHVDDFVTGKLAALFEGDWFYVRYWETGPHLRIRYRGKQDLRQSILDLVTATDHPLLDIDPVAYYAEIGAPGGEWLPHGDVREVPYEPEIERYGGPEGLPIAEDLFCRSTEVAVAVLRSTRSKSARLSAAIGLAITTTRALGMDRPAAAAWLRTMGASWRYAQEPATSPSLESHIAAHQILSQRGKEISARWDRPDNPAAAHWSEQIRAARAKADLPPRFWASQLHMLFNRMGVSPEEERMVCWLVAAAALAPDGLSTFHGDDSDQRYLEASKFLPGFINQFPRTASKPPAPAKNWTMALPPPENLTVPLVTALNDRHTSRDEALSGTLTTVELSTLLWTAQGGRPYPSAGAQYCARIRAIALSVEGLTPGCYDFDEICRTLEWTGPCPSVPDLESTSMWFGPGTTELSGTPAVLALYVRIGELRQTYGLRALRFAFTEAGHLAQNLGLTAAAMGLSMGTIGGIYDDLAHDLLALDGVNATLVYLLPVARSESAGSVSDAQ</sequence>
<comment type="caution">
    <text evidence="3">The sequence shown here is derived from an EMBL/GenBank/DDBJ whole genome shotgun (WGS) entry which is preliminary data.</text>
</comment>
<reference evidence="3 4" key="1">
    <citation type="submission" date="2021-03" db="EMBL/GenBank/DDBJ databases">
        <title>Sequencing the genomes of 1000 actinobacteria strains.</title>
        <authorList>
            <person name="Klenk H.-P."/>
        </authorList>
    </citation>
    <scope>NUCLEOTIDE SEQUENCE [LARGE SCALE GENOMIC DNA]</scope>
    <source>
        <strain evidence="3 4">DSM 46670</strain>
    </source>
</reference>
<evidence type="ECO:0000259" key="1">
    <source>
        <dbReference type="Pfam" id="PF00881"/>
    </source>
</evidence>
<dbReference type="Pfam" id="PF00881">
    <property type="entry name" value="Nitroreductase"/>
    <property type="match status" value="1"/>
</dbReference>
<gene>
    <name evidence="3" type="ORF">JOF56_004501</name>
</gene>